<dbReference type="Gene3D" id="1.20.920.20">
    <property type="match status" value="1"/>
</dbReference>
<evidence type="ECO:0000313" key="4">
    <source>
        <dbReference type="Proteomes" id="UP000283090"/>
    </source>
</evidence>
<organism evidence="3 4">
    <name type="scientific">Arthrobotrys flagrans</name>
    <name type="common">Nematode-trapping fungus</name>
    <name type="synonym">Trichothecium flagrans</name>
    <dbReference type="NCBI Taxonomy" id="97331"/>
    <lineage>
        <taxon>Eukaryota</taxon>
        <taxon>Fungi</taxon>
        <taxon>Dikarya</taxon>
        <taxon>Ascomycota</taxon>
        <taxon>Pezizomycotina</taxon>
        <taxon>Orbiliomycetes</taxon>
        <taxon>Orbiliales</taxon>
        <taxon>Orbiliaceae</taxon>
        <taxon>Arthrobotrys</taxon>
    </lineage>
</organism>
<evidence type="ECO:0000256" key="2">
    <source>
        <dbReference type="SAM" id="MobiDB-lite"/>
    </source>
</evidence>
<feature type="region of interest" description="Disordered" evidence="2">
    <location>
        <begin position="1"/>
        <end position="84"/>
    </location>
</feature>
<dbReference type="RefSeq" id="XP_067488774.1">
    <property type="nucleotide sequence ID" value="XM_067637237.1"/>
</dbReference>
<feature type="compositionally biased region" description="Basic and acidic residues" evidence="2">
    <location>
        <begin position="50"/>
        <end position="61"/>
    </location>
</feature>
<dbReference type="OrthoDB" id="5325256at2759"/>
<sequence length="529" mass="60356">MRSLIKILKGKPPSGSSIPVNRTTSRNVVNTHGPVNSEERQLEAQGPDIPETRRAKLDNKAECQPTPFGENVNPDQYPPTDQRESTINNISAPPTAVVDTTHTTKTKSESKTEDKTDIEQIPLESKRKYICASCELDPKIIDIVESNKMTSCFFCNSSAEMQKLLKRVKSSERNTVGLEKTVKEQNKNIETLQKALKRKEDETSRLKEKIKAQTRELGSLETDYEKMKADYQKNETEIRKLQQTESAMRRQGDVLMDEQAKTLILDILRTKIKAISRIYLKNVRWANILKANDDQDLKRVLGSAFSPAWHPDSWPLVRGHPDLSTQTLVTSLLSCTVSKLYFQDPFFRCGEAKDTLNKIYWAAIFKSPEPAIIWRAKTTTLLNDLSYDKGLTTTAASDIVIKRMYNSIEELIQTDNLPSGGEMNGLYNKIIDLVQSSIKLATDWHSREFHFEVISFDWLHFMEFGVYSEESARYVTPFPTSRKYEEGKRHRILAVISPGFVRYLKGDGEKDFKEIIWAKALVLLSETSM</sequence>
<reference evidence="3 4" key="1">
    <citation type="submission" date="2019-01" db="EMBL/GenBank/DDBJ databases">
        <title>Intercellular communication is required for trap formation in the nematode-trapping fungus Duddingtonia flagrans.</title>
        <authorList>
            <person name="Youssar L."/>
            <person name="Wernet V."/>
            <person name="Hensel N."/>
            <person name="Hildebrandt H.-G."/>
            <person name="Fischer R."/>
        </authorList>
    </citation>
    <scope>NUCLEOTIDE SEQUENCE [LARGE SCALE GENOMIC DNA]</scope>
    <source>
        <strain evidence="3 4">CBS H-5679</strain>
    </source>
</reference>
<protein>
    <submittedName>
        <fullName evidence="3">Uncharacterized protein</fullName>
    </submittedName>
</protein>
<dbReference type="AlphaFoldDB" id="A0A436ZWA9"/>
<dbReference type="EMBL" id="SAEB01000009">
    <property type="protein sequence ID" value="RVD83230.1"/>
    <property type="molecule type" value="Genomic_DNA"/>
</dbReference>
<proteinExistence type="predicted"/>
<dbReference type="GeneID" id="93589937"/>
<gene>
    <name evidence="3" type="ORF">DFL_007626</name>
</gene>
<feature type="compositionally biased region" description="Polar residues" evidence="2">
    <location>
        <begin position="14"/>
        <end position="34"/>
    </location>
</feature>
<evidence type="ECO:0000256" key="1">
    <source>
        <dbReference type="SAM" id="Coils"/>
    </source>
</evidence>
<comment type="caution">
    <text evidence="3">The sequence shown here is derived from an EMBL/GenBank/DDBJ whole genome shotgun (WGS) entry which is preliminary data.</text>
</comment>
<name>A0A436ZWA9_ARTFL</name>
<keyword evidence="4" id="KW-1185">Reference proteome</keyword>
<feature type="coiled-coil region" evidence="1">
    <location>
        <begin position="175"/>
        <end position="251"/>
    </location>
</feature>
<dbReference type="VEuPathDB" id="FungiDB:DFL_007626"/>
<accession>A0A436ZWA9</accession>
<keyword evidence="1" id="KW-0175">Coiled coil</keyword>
<evidence type="ECO:0000313" key="3">
    <source>
        <dbReference type="EMBL" id="RVD83230.1"/>
    </source>
</evidence>
<dbReference type="Proteomes" id="UP000283090">
    <property type="component" value="Unassembled WGS sequence"/>
</dbReference>